<keyword evidence="5 9" id="KW-1133">Transmembrane helix</keyword>
<dbReference type="InterPro" id="IPR051310">
    <property type="entry name" value="MCP_chemotaxis"/>
</dbReference>
<evidence type="ECO:0000259" key="11">
    <source>
        <dbReference type="PROSITE" id="PS50885"/>
    </source>
</evidence>
<keyword evidence="8" id="KW-0807">Transducer</keyword>
<evidence type="ECO:0000256" key="6">
    <source>
        <dbReference type="ARBA" id="ARBA00023136"/>
    </source>
</evidence>
<dbReference type="Proteomes" id="UP000012589">
    <property type="component" value="Unassembled WGS sequence"/>
</dbReference>
<dbReference type="PROSITE" id="PS50111">
    <property type="entry name" value="CHEMOTAXIS_TRANSDUC_2"/>
    <property type="match status" value="1"/>
</dbReference>
<dbReference type="InterPro" id="IPR029151">
    <property type="entry name" value="Sensor-like_sf"/>
</dbReference>
<dbReference type="Gene3D" id="3.30.450.20">
    <property type="entry name" value="PAS domain"/>
    <property type="match status" value="2"/>
</dbReference>
<evidence type="ECO:0000256" key="7">
    <source>
        <dbReference type="ARBA" id="ARBA00029447"/>
    </source>
</evidence>
<dbReference type="SUPFAM" id="SSF103190">
    <property type="entry name" value="Sensory domain-like"/>
    <property type="match status" value="1"/>
</dbReference>
<dbReference type="Pfam" id="PF00015">
    <property type="entry name" value="MCPsignal"/>
    <property type="match status" value="1"/>
</dbReference>
<feature type="transmembrane region" description="Helical" evidence="9">
    <location>
        <begin position="300"/>
        <end position="322"/>
    </location>
</feature>
<gene>
    <name evidence="12" type="ORF">C823_00760</name>
</gene>
<comment type="subcellular location">
    <subcellularLocation>
        <location evidence="1">Cell membrane</location>
        <topology evidence="1">Multi-pass membrane protein</topology>
    </subcellularLocation>
</comment>
<dbReference type="Gene3D" id="1.10.287.950">
    <property type="entry name" value="Methyl-accepting chemotaxis protein"/>
    <property type="match status" value="1"/>
</dbReference>
<dbReference type="GO" id="GO:0007165">
    <property type="term" value="P:signal transduction"/>
    <property type="evidence" value="ECO:0007669"/>
    <property type="project" value="UniProtKB-KW"/>
</dbReference>
<dbReference type="STRING" id="1235802.C823_00760"/>
<dbReference type="PROSITE" id="PS50885">
    <property type="entry name" value="HAMP"/>
    <property type="match status" value="1"/>
</dbReference>
<keyword evidence="3" id="KW-0145">Chemotaxis</keyword>
<evidence type="ECO:0000256" key="1">
    <source>
        <dbReference type="ARBA" id="ARBA00004651"/>
    </source>
</evidence>
<evidence type="ECO:0000256" key="8">
    <source>
        <dbReference type="PROSITE-ProRule" id="PRU00284"/>
    </source>
</evidence>
<keyword evidence="13" id="KW-1185">Reference proteome</keyword>
<evidence type="ECO:0000256" key="9">
    <source>
        <dbReference type="SAM" id="Phobius"/>
    </source>
</evidence>
<dbReference type="HOGENOM" id="CLU_000445_107_12_9"/>
<keyword evidence="2" id="KW-1003">Cell membrane</keyword>
<sequence length="678" mass="73863">MRARKDSEMHPKKRIADEVLLQIGRSVLLVFAVVAIVAVAMLRSAVVASKEQELTLESEAAMQELTAFFGTYVRVAQQLAVSPDIRNVLSETTSGSNILEHEKMDDVRTYLQNVVETDADNFLATWIADKDTSVVTQSDNFTSDDSWVFTERIWYSGVEAGDTVLTEPYMDPSTGSMIVSAVAPVYESAGQELIGVAGVDISLDRMMEVMSHYKVGKTGYLILATSRGTIVYHPDDALIEQNISELNVSDNLINALEEEKEVFLKYKINNTAKYGVVTFSDSIGYAVISNLPFMEFYGTILWMLLAMIIIFILGMLMIILNIRRSASNLTRPILELNQTAQQLAGGNLDVELHITAEDEIGELGNSIGETVSRLKEYIVYIDEITQVLSNLADGKLNVELTNEYHGEFEKVKDALLNISNSMTEVMENILATAAEVSAGATELANASQTLAEGAGTQAAAVDKLVENTIAVEEQVKQGQKDAEVSAQAAAHVTTMMEQNQDKMTKMMEAVKNIHETSKQVVGIIQTIEEIADQTNLLSLNASIEAARAGEAGKGFAVVADEIGKLAMESSKAANMTRDLIGVSMEEIDKGSAIANGVMTSLEESVHAVGDINEMIGKTKENAVMQTENMDRIRLGIEEIARGIQDNSAAAQETSATSQQLASQATVLNDLVHKFEIDR</sequence>
<evidence type="ECO:0000256" key="4">
    <source>
        <dbReference type="ARBA" id="ARBA00022692"/>
    </source>
</evidence>
<dbReference type="InterPro" id="IPR003660">
    <property type="entry name" value="HAMP_dom"/>
</dbReference>
<keyword evidence="6 9" id="KW-0472">Membrane</keyword>
<dbReference type="Gene3D" id="6.10.340.10">
    <property type="match status" value="1"/>
</dbReference>
<evidence type="ECO:0000313" key="13">
    <source>
        <dbReference type="Proteomes" id="UP000012589"/>
    </source>
</evidence>
<feature type="transmembrane region" description="Helical" evidence="9">
    <location>
        <begin position="20"/>
        <end position="42"/>
    </location>
</feature>
<dbReference type="EMBL" id="AQFT01000023">
    <property type="protein sequence ID" value="EMZ36393.1"/>
    <property type="molecule type" value="Genomic_DNA"/>
</dbReference>
<evidence type="ECO:0000256" key="2">
    <source>
        <dbReference type="ARBA" id="ARBA00022475"/>
    </source>
</evidence>
<dbReference type="eggNOG" id="COG0840">
    <property type="taxonomic scope" value="Bacteria"/>
</dbReference>
<reference evidence="12 13" key="1">
    <citation type="journal article" date="2014" name="Genome Announc.">
        <title>Draft genome sequences of the altered schaedler flora, a defined bacterial community from gnotobiotic mice.</title>
        <authorList>
            <person name="Wannemuehler M.J."/>
            <person name="Overstreet A.M."/>
            <person name="Ward D.V."/>
            <person name="Phillips G.J."/>
        </authorList>
    </citation>
    <scope>NUCLEOTIDE SEQUENCE [LARGE SCALE GENOMIC DNA]</scope>
    <source>
        <strain evidence="12 13">ASF492</strain>
    </source>
</reference>
<name>N2BD68_9FIRM</name>
<dbReference type="SMART" id="SM00304">
    <property type="entry name" value="HAMP"/>
    <property type="match status" value="2"/>
</dbReference>
<dbReference type="Pfam" id="PF00672">
    <property type="entry name" value="HAMP"/>
    <property type="match status" value="1"/>
</dbReference>
<feature type="domain" description="HAMP" evidence="11">
    <location>
        <begin position="327"/>
        <end position="379"/>
    </location>
</feature>
<evidence type="ECO:0008006" key="14">
    <source>
        <dbReference type="Google" id="ProtNLM"/>
    </source>
</evidence>
<dbReference type="PATRIC" id="fig|1235802.3.peg.817"/>
<dbReference type="GO" id="GO:0006935">
    <property type="term" value="P:chemotaxis"/>
    <property type="evidence" value="ECO:0007669"/>
    <property type="project" value="UniProtKB-KW"/>
</dbReference>
<evidence type="ECO:0000256" key="3">
    <source>
        <dbReference type="ARBA" id="ARBA00022500"/>
    </source>
</evidence>
<feature type="domain" description="Methyl-accepting transducer" evidence="10">
    <location>
        <begin position="432"/>
        <end position="661"/>
    </location>
</feature>
<evidence type="ECO:0000313" key="12">
    <source>
        <dbReference type="EMBL" id="EMZ36393.1"/>
    </source>
</evidence>
<dbReference type="InterPro" id="IPR033479">
    <property type="entry name" value="dCache_1"/>
</dbReference>
<dbReference type="InterPro" id="IPR004089">
    <property type="entry name" value="MCPsignal_dom"/>
</dbReference>
<dbReference type="CDD" id="cd12912">
    <property type="entry name" value="PDC2_MCP_like"/>
    <property type="match status" value="1"/>
</dbReference>
<comment type="similarity">
    <text evidence="7">Belongs to the methyl-accepting chemotaxis (MCP) protein family.</text>
</comment>
<evidence type="ECO:0000259" key="10">
    <source>
        <dbReference type="PROSITE" id="PS50111"/>
    </source>
</evidence>
<organism evidence="12 13">
    <name type="scientific">Eubacterium plexicaudatum ASF492</name>
    <dbReference type="NCBI Taxonomy" id="1235802"/>
    <lineage>
        <taxon>Bacteria</taxon>
        <taxon>Bacillati</taxon>
        <taxon>Bacillota</taxon>
        <taxon>Clostridia</taxon>
        <taxon>Eubacteriales</taxon>
        <taxon>Eubacteriaceae</taxon>
        <taxon>Eubacterium</taxon>
    </lineage>
</organism>
<comment type="caution">
    <text evidence="12">The sequence shown here is derived from an EMBL/GenBank/DDBJ whole genome shotgun (WGS) entry which is preliminary data.</text>
</comment>
<dbReference type="SMART" id="SM00283">
    <property type="entry name" value="MA"/>
    <property type="match status" value="1"/>
</dbReference>
<dbReference type="CDD" id="cd06225">
    <property type="entry name" value="HAMP"/>
    <property type="match status" value="1"/>
</dbReference>
<dbReference type="OrthoDB" id="9807021at2"/>
<dbReference type="eggNOG" id="COG5000">
    <property type="taxonomic scope" value="Bacteria"/>
</dbReference>
<dbReference type="GO" id="GO:0004888">
    <property type="term" value="F:transmembrane signaling receptor activity"/>
    <property type="evidence" value="ECO:0007669"/>
    <property type="project" value="TreeGrafter"/>
</dbReference>
<keyword evidence="4 9" id="KW-0812">Transmembrane</keyword>
<proteinExistence type="inferred from homology"/>
<dbReference type="CDD" id="cd12913">
    <property type="entry name" value="PDC1_MCP_like"/>
    <property type="match status" value="1"/>
</dbReference>
<dbReference type="SUPFAM" id="SSF58104">
    <property type="entry name" value="Methyl-accepting chemotaxis protein (MCP) signaling domain"/>
    <property type="match status" value="1"/>
</dbReference>
<accession>N2BD68</accession>
<dbReference type="Pfam" id="PF02743">
    <property type="entry name" value="dCache_1"/>
    <property type="match status" value="1"/>
</dbReference>
<dbReference type="AlphaFoldDB" id="N2BD68"/>
<dbReference type="GO" id="GO:0005886">
    <property type="term" value="C:plasma membrane"/>
    <property type="evidence" value="ECO:0007669"/>
    <property type="project" value="UniProtKB-SubCell"/>
</dbReference>
<dbReference type="PANTHER" id="PTHR43531:SF11">
    <property type="entry name" value="METHYL-ACCEPTING CHEMOTAXIS PROTEIN 3"/>
    <property type="match status" value="1"/>
</dbReference>
<dbReference type="PANTHER" id="PTHR43531">
    <property type="entry name" value="PROTEIN ICFG"/>
    <property type="match status" value="1"/>
</dbReference>
<evidence type="ECO:0000256" key="5">
    <source>
        <dbReference type="ARBA" id="ARBA00022989"/>
    </source>
</evidence>
<protein>
    <recommendedName>
        <fullName evidence="14">Methyl-accepting chemotaxis protein</fullName>
    </recommendedName>
</protein>